<proteinExistence type="predicted"/>
<dbReference type="InterPro" id="IPR029063">
    <property type="entry name" value="SAM-dependent_MTases_sf"/>
</dbReference>
<protein>
    <recommendedName>
        <fullName evidence="3">Methyltransferase domain-containing protein</fullName>
    </recommendedName>
</protein>
<dbReference type="Proteomes" id="UP000018922">
    <property type="component" value="Chromosome I"/>
</dbReference>
<dbReference type="STRING" id="1430440.MGMSRv2__4186"/>
<evidence type="ECO:0008006" key="3">
    <source>
        <dbReference type="Google" id="ProtNLM"/>
    </source>
</evidence>
<dbReference type="EMBL" id="HG794546">
    <property type="protein sequence ID" value="CDL01401.1"/>
    <property type="molecule type" value="Genomic_DNA"/>
</dbReference>
<dbReference type="HOGENOM" id="CLU_873767_0_0_5"/>
<keyword evidence="2" id="KW-1185">Reference proteome</keyword>
<name>V6F966_MAGGM</name>
<accession>V6F966</accession>
<gene>
    <name evidence="1" type="ordered locus">MGMSRv2__4186</name>
</gene>
<evidence type="ECO:0000313" key="2">
    <source>
        <dbReference type="Proteomes" id="UP000018922"/>
    </source>
</evidence>
<evidence type="ECO:0000313" key="1">
    <source>
        <dbReference type="EMBL" id="CDL01401.1"/>
    </source>
</evidence>
<dbReference type="eggNOG" id="ENOG5034BF0">
    <property type="taxonomic scope" value="Bacteria"/>
</dbReference>
<reference evidence="1 2" key="1">
    <citation type="journal article" date="2014" name="Genome Announc.">
        <title>Complete genome sequence of Magnetospirillum gryphiswaldense MSR-1.</title>
        <authorList>
            <person name="Wang X."/>
            <person name="Wang Q."/>
            <person name="Zhang W."/>
            <person name="Wang Y."/>
            <person name="Li L."/>
            <person name="Wen T."/>
            <person name="Zhang T."/>
            <person name="Zhang Y."/>
            <person name="Xu J."/>
            <person name="Hu J."/>
            <person name="Li S."/>
            <person name="Liu L."/>
            <person name="Liu J."/>
            <person name="Jiang W."/>
            <person name="Tian J."/>
            <person name="Li Y."/>
            <person name="Schuler D."/>
            <person name="Wang L."/>
            <person name="Li J."/>
        </authorList>
    </citation>
    <scope>NUCLEOTIDE SEQUENCE [LARGE SCALE GENOMIC DNA]</scope>
    <source>
        <strain evidence="2">DSM 6361 / JCM 21280 / NBRC 15271 / MSR-1</strain>
    </source>
</reference>
<sequence length="318" mass="35382">MSDLRRLDAAALATLFGGSESEVRRWCALQLAAFDFGYRVVDGAARDACLLEAIRRLDPYKVSVAGCGRKPEWEAGWSENLADFLASDGDLDTLVPKYIRPGEWIRLNGAYVQPVDPHFVKNYTKTFRAWLMGRFLGGFPALYEFGCGSCSHVAAFAAGLPGCRVHGLDWAAASARIIDALAHRFGWPVSGGQFDFFNPDQALRLDAGAVVLTFGALEQVGERIAPFMDYLLANAPARCVHVEGLEELYDEDDLLDAVAARYHRKRNYLSGLVTHLRRLEGQGLVEIEALHRHRFGTRFDDTFSYVVWRPIVPSGQRP</sequence>
<dbReference type="SUPFAM" id="SSF53335">
    <property type="entry name" value="S-adenosyl-L-methionine-dependent methyltransferases"/>
    <property type="match status" value="1"/>
</dbReference>
<dbReference type="KEGG" id="mgy:MGMSRv2__4186"/>
<dbReference type="AlphaFoldDB" id="V6F966"/>
<organism evidence="1 2">
    <name type="scientific">Magnetospirillum gryphiswaldense (strain DSM 6361 / JCM 21280 / NBRC 15271 / MSR-1)</name>
    <dbReference type="NCBI Taxonomy" id="431944"/>
    <lineage>
        <taxon>Bacteria</taxon>
        <taxon>Pseudomonadati</taxon>
        <taxon>Pseudomonadota</taxon>
        <taxon>Alphaproteobacteria</taxon>
        <taxon>Rhodospirillales</taxon>
        <taxon>Rhodospirillaceae</taxon>
        <taxon>Magnetospirillum</taxon>
    </lineage>
</organism>